<dbReference type="InterPro" id="IPR019481">
    <property type="entry name" value="TFIIIC_triple_barrel"/>
</dbReference>
<feature type="region of interest" description="Disordered" evidence="1">
    <location>
        <begin position="291"/>
        <end position="313"/>
    </location>
</feature>
<keyword evidence="4" id="KW-1185">Reference proteome</keyword>
<dbReference type="OrthoDB" id="1877767at2759"/>
<dbReference type="Pfam" id="PF10419">
    <property type="entry name" value="TFIIIC_sub6"/>
    <property type="match status" value="1"/>
</dbReference>
<proteinExistence type="predicted"/>
<dbReference type="KEGG" id="trg:TRUGW13939_06059"/>
<sequence>MSDSEYEYEYDDNETETFFVNIDLSSYNGPIRHPRRRQSAPDSTEAPSPSSQQQQPAMSPDIPDQRQPQQQPSQTEDPASNTDDIENRVQIMELHGNNPLVSYGNQIFSCEWADMIGTDMHFTRRETDDQNLEDNSSRGIADPSFLKHGPNYSLIAANRVKIIGRKVHLISANPDQQGNVSSSTAAAAATETETQQQEQQAETGAITGKTPQMRFLQELMDIKRARGEKDMVLSKKRGRRFDDKVTRWAQTEERLNMIHQLNRDAITGDVNAVKKLEELYDMIDRAADNSLTAAAPSASPTPPQAGVGNESSG</sequence>
<organism evidence="3 4">
    <name type="scientific">Talaromyces rugulosus</name>
    <name type="common">Penicillium rugulosum</name>
    <dbReference type="NCBI Taxonomy" id="121627"/>
    <lineage>
        <taxon>Eukaryota</taxon>
        <taxon>Fungi</taxon>
        <taxon>Dikarya</taxon>
        <taxon>Ascomycota</taxon>
        <taxon>Pezizomycotina</taxon>
        <taxon>Eurotiomycetes</taxon>
        <taxon>Eurotiomycetidae</taxon>
        <taxon>Eurotiales</taxon>
        <taxon>Trichocomaceae</taxon>
        <taxon>Talaromyces</taxon>
        <taxon>Talaromyces sect. Islandici</taxon>
    </lineage>
</organism>
<evidence type="ECO:0000313" key="4">
    <source>
        <dbReference type="Proteomes" id="UP000509510"/>
    </source>
</evidence>
<dbReference type="GeneID" id="55993555"/>
<dbReference type="EMBL" id="CP055900">
    <property type="protein sequence ID" value="QKX58931.1"/>
    <property type="molecule type" value="Genomic_DNA"/>
</dbReference>
<dbReference type="Gene3D" id="2.60.40.4370">
    <property type="match status" value="1"/>
</dbReference>
<evidence type="ECO:0000313" key="3">
    <source>
        <dbReference type="EMBL" id="QKX58931.1"/>
    </source>
</evidence>
<feature type="region of interest" description="Disordered" evidence="1">
    <location>
        <begin position="173"/>
        <end position="210"/>
    </location>
</feature>
<dbReference type="RefSeq" id="XP_035345109.1">
    <property type="nucleotide sequence ID" value="XM_035489216.1"/>
</dbReference>
<reference evidence="4" key="1">
    <citation type="submission" date="2020-06" db="EMBL/GenBank/DDBJ databases">
        <title>A chromosome-scale genome assembly of Talaromyces rugulosus W13939.</title>
        <authorList>
            <person name="Wang B."/>
            <person name="Guo L."/>
            <person name="Ye K."/>
            <person name="Wang L."/>
        </authorList>
    </citation>
    <scope>NUCLEOTIDE SEQUENCE [LARGE SCALE GENOMIC DNA]</scope>
    <source>
        <strain evidence="4">W13939</strain>
    </source>
</reference>
<feature type="compositionally biased region" description="Polar residues" evidence="1">
    <location>
        <begin position="173"/>
        <end position="183"/>
    </location>
</feature>
<gene>
    <name evidence="3" type="ORF">TRUGW13939_06059</name>
</gene>
<protein>
    <recommendedName>
        <fullName evidence="2">Transcription factor TFIIIC triple barrel domain-containing protein</fullName>
    </recommendedName>
</protein>
<feature type="compositionally biased region" description="Low complexity" evidence="1">
    <location>
        <begin position="46"/>
        <end position="78"/>
    </location>
</feature>
<evidence type="ECO:0000259" key="2">
    <source>
        <dbReference type="Pfam" id="PF10419"/>
    </source>
</evidence>
<dbReference type="Proteomes" id="UP000509510">
    <property type="component" value="Chromosome III"/>
</dbReference>
<feature type="domain" description="Transcription factor TFIIIC triple barrel" evidence="2">
    <location>
        <begin position="13"/>
        <end position="169"/>
    </location>
</feature>
<dbReference type="AlphaFoldDB" id="A0A7H8QZU7"/>
<accession>A0A7H8QZU7</accession>
<feature type="compositionally biased region" description="Low complexity" evidence="1">
    <location>
        <begin position="184"/>
        <end position="203"/>
    </location>
</feature>
<name>A0A7H8QZU7_TALRU</name>
<evidence type="ECO:0000256" key="1">
    <source>
        <dbReference type="SAM" id="MobiDB-lite"/>
    </source>
</evidence>
<feature type="region of interest" description="Disordered" evidence="1">
    <location>
        <begin position="25"/>
        <end position="82"/>
    </location>
</feature>